<keyword evidence="5" id="KW-1185">Reference proteome</keyword>
<dbReference type="CDD" id="cd00190">
    <property type="entry name" value="Tryp_SPc"/>
    <property type="match status" value="1"/>
</dbReference>
<dbReference type="GO" id="GO:0006508">
    <property type="term" value="P:proteolysis"/>
    <property type="evidence" value="ECO:0007669"/>
    <property type="project" value="InterPro"/>
</dbReference>
<reference evidence="4 5" key="1">
    <citation type="journal article" date="2019" name="Sci. Rep.">
        <title>Orb-weaving spider Araneus ventricosus genome elucidates the spidroin gene catalogue.</title>
        <authorList>
            <person name="Kono N."/>
            <person name="Nakamura H."/>
            <person name="Ohtoshi R."/>
            <person name="Moran D.A.P."/>
            <person name="Shinohara A."/>
            <person name="Yoshida Y."/>
            <person name="Fujiwara M."/>
            <person name="Mori M."/>
            <person name="Tomita M."/>
            <person name="Arakawa K."/>
        </authorList>
    </citation>
    <scope>NUCLEOTIDE SEQUENCE [LARGE SCALE GENOMIC DNA]</scope>
</reference>
<sequence length="235" mass="25849">VSIQEKGRHICGGSFIDGTHVLTVAHCFSSREILDASRYIVRAGSIYRDFGEPFMVIKIILHEKYISSQHYHDIAILTLENDATSIIKPVCLPSPELSIRNLTGANTTMSGWGHTSFGGKGTLELQAVKDMPVVTTEKCRRAYKRVGGSRLPRGINNGFICAGPQDGSKDACQSDSGGPLMYKNTDYDFPVGVATERWILVGVVSFGYRCGEPGFPGVYTRVSSYMAWILRNMED</sequence>
<keyword evidence="1" id="KW-1015">Disulfide bond</keyword>
<dbReference type="EMBL" id="BGPR01008815">
    <property type="protein sequence ID" value="GBN36294.1"/>
    <property type="molecule type" value="Genomic_DNA"/>
</dbReference>
<dbReference type="InterPro" id="IPR001254">
    <property type="entry name" value="Trypsin_dom"/>
</dbReference>
<organism evidence="4 5">
    <name type="scientific">Araneus ventricosus</name>
    <name type="common">Orbweaver spider</name>
    <name type="synonym">Epeira ventricosa</name>
    <dbReference type="NCBI Taxonomy" id="182803"/>
    <lineage>
        <taxon>Eukaryota</taxon>
        <taxon>Metazoa</taxon>
        <taxon>Ecdysozoa</taxon>
        <taxon>Arthropoda</taxon>
        <taxon>Chelicerata</taxon>
        <taxon>Arachnida</taxon>
        <taxon>Araneae</taxon>
        <taxon>Araneomorphae</taxon>
        <taxon>Entelegynae</taxon>
        <taxon>Araneoidea</taxon>
        <taxon>Araneidae</taxon>
        <taxon>Araneus</taxon>
    </lineage>
</organism>
<evidence type="ECO:0000313" key="4">
    <source>
        <dbReference type="EMBL" id="GBN36294.1"/>
    </source>
</evidence>
<dbReference type="PROSITE" id="PS50240">
    <property type="entry name" value="TRYPSIN_DOM"/>
    <property type="match status" value="1"/>
</dbReference>
<name>A0A4Y2NC59_ARAVE</name>
<dbReference type="OrthoDB" id="6409458at2759"/>
<evidence type="ECO:0000256" key="2">
    <source>
        <dbReference type="ARBA" id="ARBA00024195"/>
    </source>
</evidence>
<comment type="caution">
    <text evidence="4">The sequence shown here is derived from an EMBL/GenBank/DDBJ whole genome shotgun (WGS) entry which is preliminary data.</text>
</comment>
<evidence type="ECO:0000259" key="3">
    <source>
        <dbReference type="PROSITE" id="PS50240"/>
    </source>
</evidence>
<proteinExistence type="inferred from homology"/>
<evidence type="ECO:0000313" key="5">
    <source>
        <dbReference type="Proteomes" id="UP000499080"/>
    </source>
</evidence>
<dbReference type="InterPro" id="IPR043504">
    <property type="entry name" value="Peptidase_S1_PA_chymotrypsin"/>
</dbReference>
<dbReference type="PRINTS" id="PR00722">
    <property type="entry name" value="CHYMOTRYPSIN"/>
</dbReference>
<dbReference type="FunFam" id="2.40.10.10:FF:000002">
    <property type="entry name" value="Transmembrane protease serine"/>
    <property type="match status" value="1"/>
</dbReference>
<dbReference type="InterPro" id="IPR001314">
    <property type="entry name" value="Peptidase_S1A"/>
</dbReference>
<dbReference type="PANTHER" id="PTHR24256">
    <property type="entry name" value="TRYPTASE-RELATED"/>
    <property type="match status" value="1"/>
</dbReference>
<dbReference type="SUPFAM" id="SSF50494">
    <property type="entry name" value="Trypsin-like serine proteases"/>
    <property type="match status" value="1"/>
</dbReference>
<dbReference type="Gene3D" id="2.40.10.10">
    <property type="entry name" value="Trypsin-like serine proteases"/>
    <property type="match status" value="1"/>
</dbReference>
<comment type="similarity">
    <text evidence="2">Belongs to the peptidase S1 family. CLIP subfamily.</text>
</comment>
<dbReference type="InterPro" id="IPR009003">
    <property type="entry name" value="Peptidase_S1_PA"/>
</dbReference>
<dbReference type="SMART" id="SM00020">
    <property type="entry name" value="Tryp_SPc"/>
    <property type="match status" value="1"/>
</dbReference>
<accession>A0A4Y2NC59</accession>
<dbReference type="InterPro" id="IPR051487">
    <property type="entry name" value="Ser/Thr_Proteases_Immune/Dev"/>
</dbReference>
<dbReference type="Pfam" id="PF00089">
    <property type="entry name" value="Trypsin"/>
    <property type="match status" value="1"/>
</dbReference>
<evidence type="ECO:0000256" key="1">
    <source>
        <dbReference type="ARBA" id="ARBA00023157"/>
    </source>
</evidence>
<dbReference type="Proteomes" id="UP000499080">
    <property type="component" value="Unassembled WGS sequence"/>
</dbReference>
<gene>
    <name evidence="4" type="primary">CFB_20</name>
    <name evidence="4" type="ORF">AVEN_8068_1</name>
</gene>
<protein>
    <submittedName>
        <fullName evidence="4">Clotting factor B</fullName>
    </submittedName>
</protein>
<dbReference type="AlphaFoldDB" id="A0A4Y2NC59"/>
<feature type="domain" description="Peptidase S1" evidence="3">
    <location>
        <begin position="1"/>
        <end position="234"/>
    </location>
</feature>
<dbReference type="GO" id="GO:0004252">
    <property type="term" value="F:serine-type endopeptidase activity"/>
    <property type="evidence" value="ECO:0007669"/>
    <property type="project" value="InterPro"/>
</dbReference>
<feature type="non-terminal residue" evidence="4">
    <location>
        <position position="1"/>
    </location>
</feature>